<keyword evidence="3" id="KW-0597">Phosphoprotein</keyword>
<dbReference type="InterPro" id="IPR010559">
    <property type="entry name" value="Sig_transdc_His_kin_internal"/>
</dbReference>
<dbReference type="InterPro" id="IPR003660">
    <property type="entry name" value="HAMP_dom"/>
</dbReference>
<organism evidence="9 10">
    <name type="scientific">Paenibacillus chungangensis</name>
    <dbReference type="NCBI Taxonomy" id="696535"/>
    <lineage>
        <taxon>Bacteria</taxon>
        <taxon>Bacillati</taxon>
        <taxon>Bacillota</taxon>
        <taxon>Bacilli</taxon>
        <taxon>Bacillales</taxon>
        <taxon>Paenibacillaceae</taxon>
        <taxon>Paenibacillus</taxon>
    </lineage>
</organism>
<protein>
    <submittedName>
        <fullName evidence="9">Sensor histidine kinase</fullName>
        <ecNumber evidence="9">2.7.13.3</ecNumber>
    </submittedName>
</protein>
<dbReference type="Proteomes" id="UP001596989">
    <property type="component" value="Unassembled WGS sequence"/>
</dbReference>
<reference evidence="10" key="1">
    <citation type="journal article" date="2019" name="Int. J. Syst. Evol. Microbiol.">
        <title>The Global Catalogue of Microorganisms (GCM) 10K type strain sequencing project: providing services to taxonomists for standard genome sequencing and annotation.</title>
        <authorList>
            <consortium name="The Broad Institute Genomics Platform"/>
            <consortium name="The Broad Institute Genome Sequencing Center for Infectious Disease"/>
            <person name="Wu L."/>
            <person name="Ma J."/>
        </authorList>
    </citation>
    <scope>NUCLEOTIDE SEQUENCE [LARGE SCALE GENOMIC DNA]</scope>
    <source>
        <strain evidence="10">CCUG 59129</strain>
    </source>
</reference>
<keyword evidence="6 7" id="KW-0472">Membrane</keyword>
<evidence type="ECO:0000259" key="8">
    <source>
        <dbReference type="PROSITE" id="PS50885"/>
    </source>
</evidence>
<dbReference type="InterPro" id="IPR003594">
    <property type="entry name" value="HATPase_dom"/>
</dbReference>
<dbReference type="Pfam" id="PF06580">
    <property type="entry name" value="His_kinase"/>
    <property type="match status" value="1"/>
</dbReference>
<keyword evidence="10" id="KW-1185">Reference proteome</keyword>
<keyword evidence="2" id="KW-1003">Cell membrane</keyword>
<keyword evidence="7" id="KW-0812">Transmembrane</keyword>
<sequence length="574" mass="66223">MKKLNLLSLLMNRSIFVKYFFSMAVVSSLGIFAVVATYQHFFEKMLIEVETSSIQRSIDQTSVALDSKLDQIVKDMFHFISYSKNGTELLRAQVSDVESTEDMRRAADMLGAFRYRYPGDVDSVFFYREDGRIFYDYGLSLDKQTNFMNMEWYSKFVEHSREIWSYPSSSRMFNQDAEGESLWLSMGMYDVESQDGILVSRLNPNLFRNMFSRLENDDLRIRLMTPLGESLYQSDQGLQPFGESVFIHAELEQSGFRIEAEVRKDYIIRRVDAVQQVNLPIIGAVLLASLLISLILSLTLVKPVRKLLRLMKHVERGDFTVRFPIRFTDEIGLLAVGFNQMVHRVSDLIQQVYVIRMEKMEMELVQKEATLKALQSQINPHFLYNTLEAINCHAIVRNVPSISKMSKSLADFFRYAIEKQEIVVPLFKESHHLDTYILIQGERYPEIEIEVDIPEELYPCPIVKLTLQPIVENCFIHGFKKARPYWIYIGAKQEDGDCLIVIEDNGEGMEESEIVRFNRLLKQSDGSGHQGGGGIGLWNVNHRLRLQFGEAYGLHVSSSVHGGIRVEVRIPFQQ</sequence>
<dbReference type="PANTHER" id="PTHR34220">
    <property type="entry name" value="SENSOR HISTIDINE KINASE YPDA"/>
    <property type="match status" value="1"/>
</dbReference>
<dbReference type="InterPro" id="IPR050640">
    <property type="entry name" value="Bact_2-comp_sensor_kinase"/>
</dbReference>
<dbReference type="EC" id="2.7.13.3" evidence="9"/>
<evidence type="ECO:0000313" key="9">
    <source>
        <dbReference type="EMBL" id="MFD0958025.1"/>
    </source>
</evidence>
<dbReference type="Gene3D" id="6.10.340.10">
    <property type="match status" value="1"/>
</dbReference>
<dbReference type="SUPFAM" id="SSF158472">
    <property type="entry name" value="HAMP domain-like"/>
    <property type="match status" value="1"/>
</dbReference>
<dbReference type="SUPFAM" id="SSF55874">
    <property type="entry name" value="ATPase domain of HSP90 chaperone/DNA topoisomerase II/histidine kinase"/>
    <property type="match status" value="1"/>
</dbReference>
<dbReference type="EMBL" id="JBHTJZ010000004">
    <property type="protein sequence ID" value="MFD0958025.1"/>
    <property type="molecule type" value="Genomic_DNA"/>
</dbReference>
<dbReference type="Gene3D" id="3.30.565.10">
    <property type="entry name" value="Histidine kinase-like ATPase, C-terminal domain"/>
    <property type="match status" value="1"/>
</dbReference>
<dbReference type="Pfam" id="PF00672">
    <property type="entry name" value="HAMP"/>
    <property type="match status" value="1"/>
</dbReference>
<feature type="transmembrane region" description="Helical" evidence="7">
    <location>
        <begin position="20"/>
        <end position="41"/>
    </location>
</feature>
<evidence type="ECO:0000256" key="1">
    <source>
        <dbReference type="ARBA" id="ARBA00004651"/>
    </source>
</evidence>
<name>A0ABW3HKN0_9BACL</name>
<dbReference type="CDD" id="cd06225">
    <property type="entry name" value="HAMP"/>
    <property type="match status" value="1"/>
</dbReference>
<dbReference type="GO" id="GO:0004673">
    <property type="term" value="F:protein histidine kinase activity"/>
    <property type="evidence" value="ECO:0007669"/>
    <property type="project" value="UniProtKB-EC"/>
</dbReference>
<dbReference type="PANTHER" id="PTHR34220:SF7">
    <property type="entry name" value="SENSOR HISTIDINE KINASE YPDA"/>
    <property type="match status" value="1"/>
</dbReference>
<evidence type="ECO:0000256" key="4">
    <source>
        <dbReference type="ARBA" id="ARBA00022679"/>
    </source>
</evidence>
<accession>A0ABW3HKN0</accession>
<dbReference type="Pfam" id="PF02518">
    <property type="entry name" value="HATPase_c"/>
    <property type="match status" value="1"/>
</dbReference>
<evidence type="ECO:0000256" key="6">
    <source>
        <dbReference type="ARBA" id="ARBA00023136"/>
    </source>
</evidence>
<keyword evidence="5 9" id="KW-0418">Kinase</keyword>
<dbReference type="PROSITE" id="PS50885">
    <property type="entry name" value="HAMP"/>
    <property type="match status" value="1"/>
</dbReference>
<dbReference type="InterPro" id="IPR036890">
    <property type="entry name" value="HATPase_C_sf"/>
</dbReference>
<evidence type="ECO:0000256" key="2">
    <source>
        <dbReference type="ARBA" id="ARBA00022475"/>
    </source>
</evidence>
<dbReference type="RefSeq" id="WP_377561651.1">
    <property type="nucleotide sequence ID" value="NZ_JBHTJZ010000004.1"/>
</dbReference>
<keyword evidence="7" id="KW-1133">Transmembrane helix</keyword>
<evidence type="ECO:0000256" key="5">
    <source>
        <dbReference type="ARBA" id="ARBA00022777"/>
    </source>
</evidence>
<proteinExistence type="predicted"/>
<dbReference type="SMART" id="SM00304">
    <property type="entry name" value="HAMP"/>
    <property type="match status" value="1"/>
</dbReference>
<evidence type="ECO:0000256" key="3">
    <source>
        <dbReference type="ARBA" id="ARBA00022553"/>
    </source>
</evidence>
<feature type="transmembrane region" description="Helical" evidence="7">
    <location>
        <begin position="279"/>
        <end position="301"/>
    </location>
</feature>
<evidence type="ECO:0000256" key="7">
    <source>
        <dbReference type="SAM" id="Phobius"/>
    </source>
</evidence>
<comment type="subcellular location">
    <subcellularLocation>
        <location evidence="1">Cell membrane</location>
        <topology evidence="1">Multi-pass membrane protein</topology>
    </subcellularLocation>
</comment>
<feature type="domain" description="HAMP" evidence="8">
    <location>
        <begin position="298"/>
        <end position="350"/>
    </location>
</feature>
<comment type="caution">
    <text evidence="9">The sequence shown here is derived from an EMBL/GenBank/DDBJ whole genome shotgun (WGS) entry which is preliminary data.</text>
</comment>
<evidence type="ECO:0000313" key="10">
    <source>
        <dbReference type="Proteomes" id="UP001596989"/>
    </source>
</evidence>
<keyword evidence="4 9" id="KW-0808">Transferase</keyword>
<gene>
    <name evidence="9" type="ORF">ACFQ2I_01340</name>
</gene>